<evidence type="ECO:0000313" key="3">
    <source>
        <dbReference type="Proteomes" id="UP000309138"/>
    </source>
</evidence>
<feature type="compositionally biased region" description="Polar residues" evidence="1">
    <location>
        <begin position="28"/>
        <end position="39"/>
    </location>
</feature>
<sequence length="71" mass="7307">MSDTGRDPHPDSMPGDNHDGRSDIEQAVSGTNRDITNVTEADGETPLEPTGVADGVGGTGGVTRNQDDNAQ</sequence>
<dbReference type="RefSeq" id="WP_136942029.1">
    <property type="nucleotide sequence ID" value="NZ_SWKR01000002.1"/>
</dbReference>
<reference evidence="2 3" key="1">
    <citation type="submission" date="2019-04" db="EMBL/GenBank/DDBJ databases">
        <authorList>
            <person name="Yang Y."/>
            <person name="Wei D."/>
        </authorList>
    </citation>
    <scope>NUCLEOTIDE SEQUENCE [LARGE SCALE GENOMIC DNA]</scope>
    <source>
        <strain evidence="2 3">L-1-4w-11</strain>
    </source>
</reference>
<protein>
    <submittedName>
        <fullName evidence="2">Uncharacterized protein</fullName>
    </submittedName>
</protein>
<organism evidence="2 3">
    <name type="scientific">Sphingomonas baiyangensis</name>
    <dbReference type="NCBI Taxonomy" id="2572576"/>
    <lineage>
        <taxon>Bacteria</taxon>
        <taxon>Pseudomonadati</taxon>
        <taxon>Pseudomonadota</taxon>
        <taxon>Alphaproteobacteria</taxon>
        <taxon>Sphingomonadales</taxon>
        <taxon>Sphingomonadaceae</taxon>
        <taxon>Sphingomonas</taxon>
    </lineage>
</organism>
<gene>
    <name evidence="2" type="ORF">FBR43_04430</name>
</gene>
<name>A0A4U1L058_9SPHN</name>
<accession>A0A4U1L058</accession>
<feature type="compositionally biased region" description="Basic and acidic residues" evidence="1">
    <location>
        <begin position="1"/>
        <end position="24"/>
    </location>
</feature>
<comment type="caution">
    <text evidence="2">The sequence shown here is derived from an EMBL/GenBank/DDBJ whole genome shotgun (WGS) entry which is preliminary data.</text>
</comment>
<dbReference type="Proteomes" id="UP000309138">
    <property type="component" value="Unassembled WGS sequence"/>
</dbReference>
<dbReference type="AlphaFoldDB" id="A0A4U1L058"/>
<dbReference type="EMBL" id="SWKR01000002">
    <property type="protein sequence ID" value="TKD50087.1"/>
    <property type="molecule type" value="Genomic_DNA"/>
</dbReference>
<evidence type="ECO:0000256" key="1">
    <source>
        <dbReference type="SAM" id="MobiDB-lite"/>
    </source>
</evidence>
<feature type="region of interest" description="Disordered" evidence="1">
    <location>
        <begin position="1"/>
        <end position="71"/>
    </location>
</feature>
<dbReference type="OrthoDB" id="7584256at2"/>
<keyword evidence="3" id="KW-1185">Reference proteome</keyword>
<proteinExistence type="predicted"/>
<evidence type="ECO:0000313" key="2">
    <source>
        <dbReference type="EMBL" id="TKD50087.1"/>
    </source>
</evidence>